<evidence type="ECO:0000313" key="6">
    <source>
        <dbReference type="EMBL" id="SDF13488.1"/>
    </source>
</evidence>
<dbReference type="PANTHER" id="PTHR43335:SF11">
    <property type="entry name" value="ABC TRANSPORTER RELATED"/>
    <property type="match status" value="1"/>
</dbReference>
<evidence type="ECO:0000256" key="3">
    <source>
        <dbReference type="ARBA" id="ARBA00022741"/>
    </source>
</evidence>
<dbReference type="PANTHER" id="PTHR43335">
    <property type="entry name" value="ABC TRANSPORTER, ATP-BINDING PROTEIN"/>
    <property type="match status" value="1"/>
</dbReference>
<dbReference type="STRING" id="482827.SAMN04488243_1279"/>
<keyword evidence="2" id="KW-0813">Transport</keyword>
<dbReference type="InterPro" id="IPR003439">
    <property type="entry name" value="ABC_transporter-like_ATP-bd"/>
</dbReference>
<dbReference type="Pfam" id="PF13732">
    <property type="entry name" value="DrrA1-3_C"/>
    <property type="match status" value="1"/>
</dbReference>
<dbReference type="CDD" id="cd03230">
    <property type="entry name" value="ABC_DR_subfamily_A"/>
    <property type="match status" value="1"/>
</dbReference>
<dbReference type="InterPro" id="IPR003593">
    <property type="entry name" value="AAA+_ATPase"/>
</dbReference>
<gene>
    <name evidence="6" type="ORF">SAMN04488243_1279</name>
</gene>
<dbReference type="AlphaFoldDB" id="A0A1G7ILP8"/>
<keyword evidence="3" id="KW-0547">Nucleotide-binding</keyword>
<dbReference type="Gene3D" id="3.40.50.300">
    <property type="entry name" value="P-loop containing nucleotide triphosphate hydrolases"/>
    <property type="match status" value="1"/>
</dbReference>
<keyword evidence="4 6" id="KW-0067">ATP-binding</keyword>
<reference evidence="7" key="1">
    <citation type="submission" date="2016-10" db="EMBL/GenBank/DDBJ databases">
        <authorList>
            <person name="Varghese N."/>
            <person name="Submissions S."/>
        </authorList>
    </citation>
    <scope>NUCLEOTIDE SEQUENCE [LARGE SCALE GENOMIC DNA]</scope>
    <source>
        <strain evidence="7">CGMCC 1.6992</strain>
    </source>
</reference>
<dbReference type="InterPro" id="IPR027417">
    <property type="entry name" value="P-loop_NTPase"/>
</dbReference>
<protein>
    <submittedName>
        <fullName evidence="6">ABC-2 type transport system ATP-binding protein</fullName>
    </submittedName>
</protein>
<dbReference type="InterPro" id="IPR025302">
    <property type="entry name" value="DrrA1/2-like_C"/>
</dbReference>
<sequence length="307" mass="33881">MAVILTRGLTKRYGRVVAVEDLNLEVEEGEVFGLLGPNGSGKTTTILMLLGLTEPTSGEARVLGLDPMREPLKVKARVGYLPDQVGFYGELSAWENLRYTTRLLGLPDGEAQARIEEVLKRMGLWEVKDRKVAAFSRGMRQRLGLAEVLLKRPKVAILDEPTLGLDPEAAREFLELIKGLKAEGITVLLSSHLLHQVQEICDRVGLFHRGRLALLGTVEDLAARVLGGGYEVWVEAVPGLEGPFREVPGVSRVEAEGGRYRVLATRDVRPELARIAVERGALYSLSLRRPSLDEIYAHYFKEVGHAA</sequence>
<evidence type="ECO:0000313" key="7">
    <source>
        <dbReference type="Proteomes" id="UP000199446"/>
    </source>
</evidence>
<feature type="domain" description="ABC transporter" evidence="5">
    <location>
        <begin position="4"/>
        <end position="234"/>
    </location>
</feature>
<proteinExistence type="inferred from homology"/>
<dbReference type="EMBL" id="FNBC01000027">
    <property type="protein sequence ID" value="SDF13488.1"/>
    <property type="molecule type" value="Genomic_DNA"/>
</dbReference>
<dbReference type="OrthoDB" id="29975at2"/>
<accession>A0A1G7ILP8</accession>
<dbReference type="PROSITE" id="PS50893">
    <property type="entry name" value="ABC_TRANSPORTER_2"/>
    <property type="match status" value="1"/>
</dbReference>
<organism evidence="6 7">
    <name type="scientific">Thermus arciformis</name>
    <dbReference type="NCBI Taxonomy" id="482827"/>
    <lineage>
        <taxon>Bacteria</taxon>
        <taxon>Thermotogati</taxon>
        <taxon>Deinococcota</taxon>
        <taxon>Deinococci</taxon>
        <taxon>Thermales</taxon>
        <taxon>Thermaceae</taxon>
        <taxon>Thermus</taxon>
    </lineage>
</organism>
<name>A0A1G7ILP8_9DEIN</name>
<dbReference type="Pfam" id="PF00005">
    <property type="entry name" value="ABC_tran"/>
    <property type="match status" value="1"/>
</dbReference>
<evidence type="ECO:0000256" key="4">
    <source>
        <dbReference type="ARBA" id="ARBA00022840"/>
    </source>
</evidence>
<dbReference type="Proteomes" id="UP000199446">
    <property type="component" value="Unassembled WGS sequence"/>
</dbReference>
<keyword evidence="7" id="KW-1185">Reference proteome</keyword>
<dbReference type="GO" id="GO:0005524">
    <property type="term" value="F:ATP binding"/>
    <property type="evidence" value="ECO:0007669"/>
    <property type="project" value="UniProtKB-KW"/>
</dbReference>
<dbReference type="RefSeq" id="WP_093008052.1">
    <property type="nucleotide sequence ID" value="NZ_FNBC01000027.1"/>
</dbReference>
<dbReference type="SUPFAM" id="SSF52540">
    <property type="entry name" value="P-loop containing nucleoside triphosphate hydrolases"/>
    <property type="match status" value="1"/>
</dbReference>
<evidence type="ECO:0000256" key="1">
    <source>
        <dbReference type="ARBA" id="ARBA00005417"/>
    </source>
</evidence>
<dbReference type="GO" id="GO:0016887">
    <property type="term" value="F:ATP hydrolysis activity"/>
    <property type="evidence" value="ECO:0007669"/>
    <property type="project" value="InterPro"/>
</dbReference>
<evidence type="ECO:0000259" key="5">
    <source>
        <dbReference type="PROSITE" id="PS50893"/>
    </source>
</evidence>
<comment type="similarity">
    <text evidence="1">Belongs to the ABC transporter superfamily.</text>
</comment>
<evidence type="ECO:0000256" key="2">
    <source>
        <dbReference type="ARBA" id="ARBA00022448"/>
    </source>
</evidence>
<dbReference type="SMART" id="SM00382">
    <property type="entry name" value="AAA"/>
    <property type="match status" value="1"/>
</dbReference>